<evidence type="ECO:0000256" key="2">
    <source>
        <dbReference type="ARBA" id="ARBA00016797"/>
    </source>
</evidence>
<dbReference type="KEGG" id="dol:Dole_1923"/>
<dbReference type="SUPFAM" id="SSF52402">
    <property type="entry name" value="Adenine nucleotide alpha hydrolases-like"/>
    <property type="match status" value="1"/>
</dbReference>
<sequence>MRILVCVKQAAQLTDPELPAEGGTIRLADLEPEYDINYYDTFAVEEAVRLKETLPDVTIDAVSVGPDRVETTLRRALALGADNAIHVHTPDMSMMPAATVAHLIDRSTADRDYDLILAGVMSEDAMQRMTGPMVAALRGLPCATSVIKTRLDMEKKAVTVVCELEGGLHETVELALPALVTVQSGINLPRYASLSNRLRARSQAIEVVRVDPADIPDTGVAFGPLFVPAKTGGGEILTGTPREKAESLISRLHEKSIL</sequence>
<dbReference type="PIRSF" id="PIRSF000090">
    <property type="entry name" value="Beta-ETF"/>
    <property type="match status" value="1"/>
</dbReference>
<dbReference type="CDD" id="cd01714">
    <property type="entry name" value="ETF_beta"/>
    <property type="match status" value="1"/>
</dbReference>
<keyword evidence="3" id="KW-0813">Transport</keyword>
<dbReference type="STRING" id="96561.Dole_1923"/>
<evidence type="ECO:0000259" key="5">
    <source>
        <dbReference type="SMART" id="SM00893"/>
    </source>
</evidence>
<protein>
    <recommendedName>
        <fullName evidence="2">Electron transfer flavoprotein subunit beta</fullName>
    </recommendedName>
</protein>
<dbReference type="Proteomes" id="UP000008561">
    <property type="component" value="Chromosome"/>
</dbReference>
<dbReference type="AlphaFoldDB" id="A8ZSJ0"/>
<gene>
    <name evidence="6" type="ordered locus">Dole_1923</name>
</gene>
<organism evidence="6 7">
    <name type="scientific">Desulfosudis oleivorans (strain DSM 6200 / JCM 39069 / Hxd3)</name>
    <name type="common">Desulfococcus oleovorans</name>
    <dbReference type="NCBI Taxonomy" id="96561"/>
    <lineage>
        <taxon>Bacteria</taxon>
        <taxon>Pseudomonadati</taxon>
        <taxon>Thermodesulfobacteriota</taxon>
        <taxon>Desulfobacteria</taxon>
        <taxon>Desulfobacterales</taxon>
        <taxon>Desulfosudaceae</taxon>
        <taxon>Desulfosudis</taxon>
    </lineage>
</organism>
<keyword evidence="4" id="KW-0249">Electron transport</keyword>
<dbReference type="InterPro" id="IPR033948">
    <property type="entry name" value="ETF_beta_N"/>
</dbReference>
<dbReference type="InterPro" id="IPR014730">
    <property type="entry name" value="ETF_a/b_N"/>
</dbReference>
<dbReference type="eggNOG" id="COG2086">
    <property type="taxonomic scope" value="Bacteria"/>
</dbReference>
<dbReference type="PANTHER" id="PTHR21294">
    <property type="entry name" value="ELECTRON TRANSFER FLAVOPROTEIN BETA-SUBUNIT"/>
    <property type="match status" value="1"/>
</dbReference>
<dbReference type="HOGENOM" id="CLU_060196_1_0_7"/>
<evidence type="ECO:0000256" key="1">
    <source>
        <dbReference type="ARBA" id="ARBA00007557"/>
    </source>
</evidence>
<comment type="similarity">
    <text evidence="1">Belongs to the ETF beta-subunit/FixA family.</text>
</comment>
<feature type="domain" description="Electron transfer flavoprotein alpha/beta-subunit N-terminal" evidence="5">
    <location>
        <begin position="24"/>
        <end position="219"/>
    </location>
</feature>
<evidence type="ECO:0000313" key="6">
    <source>
        <dbReference type="EMBL" id="ABW67727.1"/>
    </source>
</evidence>
<name>A8ZSJ0_DESOH</name>
<evidence type="ECO:0000256" key="4">
    <source>
        <dbReference type="ARBA" id="ARBA00022982"/>
    </source>
</evidence>
<evidence type="ECO:0000313" key="7">
    <source>
        <dbReference type="Proteomes" id="UP000008561"/>
    </source>
</evidence>
<dbReference type="OrthoDB" id="9781325at2"/>
<dbReference type="GO" id="GO:0009055">
    <property type="term" value="F:electron transfer activity"/>
    <property type="evidence" value="ECO:0007669"/>
    <property type="project" value="InterPro"/>
</dbReference>
<dbReference type="SMART" id="SM00893">
    <property type="entry name" value="ETF"/>
    <property type="match status" value="1"/>
</dbReference>
<dbReference type="RefSeq" id="WP_012175339.1">
    <property type="nucleotide sequence ID" value="NC_009943.1"/>
</dbReference>
<dbReference type="Pfam" id="PF01012">
    <property type="entry name" value="ETF"/>
    <property type="match status" value="1"/>
</dbReference>
<dbReference type="EMBL" id="CP000859">
    <property type="protein sequence ID" value="ABW67727.1"/>
    <property type="molecule type" value="Genomic_DNA"/>
</dbReference>
<keyword evidence="7" id="KW-1185">Reference proteome</keyword>
<accession>A8ZSJ0</accession>
<dbReference type="Gene3D" id="3.40.50.620">
    <property type="entry name" value="HUPs"/>
    <property type="match status" value="1"/>
</dbReference>
<dbReference type="PANTHER" id="PTHR21294:SF8">
    <property type="entry name" value="ELECTRON TRANSFER FLAVOPROTEIN SUBUNIT BETA"/>
    <property type="match status" value="1"/>
</dbReference>
<proteinExistence type="inferred from homology"/>
<dbReference type="InterPro" id="IPR012255">
    <property type="entry name" value="ETF_b"/>
</dbReference>
<dbReference type="InterPro" id="IPR014729">
    <property type="entry name" value="Rossmann-like_a/b/a_fold"/>
</dbReference>
<evidence type="ECO:0000256" key="3">
    <source>
        <dbReference type="ARBA" id="ARBA00022448"/>
    </source>
</evidence>
<reference evidence="6 7" key="1">
    <citation type="submission" date="2007-10" db="EMBL/GenBank/DDBJ databases">
        <title>Complete sequence of Desulfococcus oleovorans Hxd3.</title>
        <authorList>
            <consortium name="US DOE Joint Genome Institute"/>
            <person name="Copeland A."/>
            <person name="Lucas S."/>
            <person name="Lapidus A."/>
            <person name="Barry K."/>
            <person name="Glavina del Rio T."/>
            <person name="Dalin E."/>
            <person name="Tice H."/>
            <person name="Pitluck S."/>
            <person name="Kiss H."/>
            <person name="Brettin T."/>
            <person name="Bruce D."/>
            <person name="Detter J.C."/>
            <person name="Han C."/>
            <person name="Schmutz J."/>
            <person name="Larimer F."/>
            <person name="Land M."/>
            <person name="Hauser L."/>
            <person name="Kyrpides N."/>
            <person name="Kim E."/>
            <person name="Wawrik B."/>
            <person name="Richardson P."/>
        </authorList>
    </citation>
    <scope>NUCLEOTIDE SEQUENCE [LARGE SCALE GENOMIC DNA]</scope>
    <source>
        <strain evidence="7">DSM 6200 / JCM 39069 / Hxd3</strain>
    </source>
</reference>